<comment type="cofactor">
    <cofactor evidence="13">
        <name>FAD</name>
        <dbReference type="ChEBI" id="CHEBI:57692"/>
    </cofactor>
    <text evidence="13">Binds 1 FAD per dimer.</text>
</comment>
<evidence type="ECO:0000256" key="1">
    <source>
        <dbReference type="ARBA" id="ARBA00003554"/>
    </source>
</evidence>
<dbReference type="Pfam" id="PF01012">
    <property type="entry name" value="ETF"/>
    <property type="match status" value="1"/>
</dbReference>
<dbReference type="PANTHER" id="PTHR43153:SF1">
    <property type="entry name" value="ELECTRON TRANSFER FLAVOPROTEIN SUBUNIT ALPHA, MITOCHONDRIAL"/>
    <property type="match status" value="1"/>
</dbReference>
<dbReference type="InterPro" id="IPR018206">
    <property type="entry name" value="ETF_asu_C_CS"/>
</dbReference>
<comment type="function">
    <text evidence="10">The electron transfer flavoprotein serves as a specific electron acceptor for other dehydrogenases. It transfers the electrons to the main respiratory chain via ETF-ubiquinone oxidoreductase (ETF dehydrogenase).</text>
</comment>
<comment type="function">
    <text evidence="1">May play a role in a redox process involved in nitrogen fixation.</text>
</comment>
<dbReference type="EMBL" id="JACHEJ010000004">
    <property type="protein sequence ID" value="MBB6180040.1"/>
    <property type="molecule type" value="Genomic_DNA"/>
</dbReference>
<keyword evidence="16" id="KW-1185">Reference proteome</keyword>
<evidence type="ECO:0000256" key="7">
    <source>
        <dbReference type="ARBA" id="ARBA00022827"/>
    </source>
</evidence>
<keyword evidence="6" id="KW-0285">Flavoprotein</keyword>
<comment type="subunit">
    <text evidence="4">FixA and FixB form a heterodimer.</text>
</comment>
<comment type="caution">
    <text evidence="15">The sequence shown here is derived from an EMBL/GenBank/DDBJ whole genome shotgun (WGS) entry which is preliminary data.</text>
</comment>
<proteinExistence type="inferred from homology"/>
<dbReference type="SMART" id="SM00893">
    <property type="entry name" value="ETF"/>
    <property type="match status" value="1"/>
</dbReference>
<evidence type="ECO:0000256" key="5">
    <source>
        <dbReference type="ARBA" id="ARBA00022448"/>
    </source>
</evidence>
<gene>
    <name evidence="15" type="ORF">HNQ75_002015</name>
</gene>
<dbReference type="SUPFAM" id="SSF52402">
    <property type="entry name" value="Adenine nucleotide alpha hydrolases-like"/>
    <property type="match status" value="1"/>
</dbReference>
<dbReference type="InterPro" id="IPR014730">
    <property type="entry name" value="ETF_a/b_N"/>
</dbReference>
<feature type="binding site" evidence="13">
    <location>
        <begin position="241"/>
        <end position="245"/>
    </location>
    <ligand>
        <name>FAD</name>
        <dbReference type="ChEBI" id="CHEBI:57692"/>
    </ligand>
</feature>
<dbReference type="InterPro" id="IPR029035">
    <property type="entry name" value="DHS-like_NAD/FAD-binding_dom"/>
</dbReference>
<keyword evidence="7 13" id="KW-0274">FAD</keyword>
<evidence type="ECO:0000256" key="2">
    <source>
        <dbReference type="ARBA" id="ARBA00005817"/>
    </source>
</evidence>
<feature type="binding site" evidence="13">
    <location>
        <position position="279"/>
    </location>
    <ligand>
        <name>FAD</name>
        <dbReference type="ChEBI" id="CHEBI:57692"/>
    </ligand>
</feature>
<dbReference type="InterPro" id="IPR014729">
    <property type="entry name" value="Rossmann-like_a/b/a_fold"/>
</dbReference>
<dbReference type="Proteomes" id="UP000535501">
    <property type="component" value="Unassembled WGS sequence"/>
</dbReference>
<evidence type="ECO:0000313" key="16">
    <source>
        <dbReference type="Proteomes" id="UP000535501"/>
    </source>
</evidence>
<evidence type="ECO:0000256" key="11">
    <source>
        <dbReference type="ARBA" id="ARBA00068674"/>
    </source>
</evidence>
<evidence type="ECO:0000256" key="12">
    <source>
        <dbReference type="ARBA" id="ARBA00079299"/>
    </source>
</evidence>
<dbReference type="Pfam" id="PF00766">
    <property type="entry name" value="ETF_alpha"/>
    <property type="match status" value="1"/>
</dbReference>
<feature type="binding site" evidence="13">
    <location>
        <position position="201"/>
    </location>
    <ligand>
        <name>FAD</name>
        <dbReference type="ChEBI" id="CHEBI:57692"/>
    </ligand>
</feature>
<evidence type="ECO:0000256" key="10">
    <source>
        <dbReference type="ARBA" id="ARBA00025649"/>
    </source>
</evidence>
<dbReference type="AlphaFoldDB" id="A0A7W9YX57"/>
<dbReference type="FunFam" id="3.40.50.620:FF:000041">
    <property type="entry name" value="Electron transfer flavoprotein alpha subunit"/>
    <property type="match status" value="1"/>
</dbReference>
<dbReference type="InterPro" id="IPR001308">
    <property type="entry name" value="ETF_a/FixB"/>
</dbReference>
<evidence type="ECO:0000313" key="15">
    <source>
        <dbReference type="EMBL" id="MBB6180040.1"/>
    </source>
</evidence>
<reference evidence="15 16" key="1">
    <citation type="submission" date="2020-08" db="EMBL/GenBank/DDBJ databases">
        <title>Genomic Encyclopedia of Type Strains, Phase IV (KMG-IV): sequencing the most valuable type-strain genomes for metagenomic binning, comparative biology and taxonomic classification.</title>
        <authorList>
            <person name="Goeker M."/>
        </authorList>
    </citation>
    <scope>NUCLEOTIDE SEQUENCE [LARGE SCALE GENOMIC DNA]</scope>
    <source>
        <strain evidence="15 16">DSM 102134</strain>
    </source>
</reference>
<protein>
    <recommendedName>
        <fullName evidence="11">Electron transfer flavoprotein subunit alpha</fullName>
    </recommendedName>
    <alternativeName>
        <fullName evidence="12">Electron transfer flavoprotein large subunit</fullName>
    </alternativeName>
</protein>
<keyword evidence="5" id="KW-0813">Transport</keyword>
<dbReference type="GO" id="GO:0050660">
    <property type="term" value="F:flavin adenine dinucleotide binding"/>
    <property type="evidence" value="ECO:0007669"/>
    <property type="project" value="InterPro"/>
</dbReference>
<name>A0A7W9YX57_9HYPH</name>
<keyword evidence="9" id="KW-0535">Nitrogen fixation</keyword>
<comment type="similarity">
    <text evidence="2">Belongs to the ETF alpha-subunit/FixB family.</text>
</comment>
<feature type="binding site" evidence="13">
    <location>
        <begin position="227"/>
        <end position="228"/>
    </location>
    <ligand>
        <name>FAD</name>
        <dbReference type="ChEBI" id="CHEBI:57692"/>
    </ligand>
</feature>
<evidence type="ECO:0000256" key="6">
    <source>
        <dbReference type="ARBA" id="ARBA00022630"/>
    </source>
</evidence>
<dbReference type="GO" id="GO:0033539">
    <property type="term" value="P:fatty acid beta-oxidation using acyl-CoA dehydrogenase"/>
    <property type="evidence" value="ECO:0007669"/>
    <property type="project" value="TreeGrafter"/>
</dbReference>
<dbReference type="FunFam" id="3.40.50.1220:FF:000001">
    <property type="entry name" value="Electron transfer flavoprotein, alpha subunit"/>
    <property type="match status" value="1"/>
</dbReference>
<accession>A0A7W9YX57</accession>
<dbReference type="CDD" id="cd01715">
    <property type="entry name" value="ETF_alpha"/>
    <property type="match status" value="1"/>
</dbReference>
<dbReference type="Gene3D" id="3.40.50.620">
    <property type="entry name" value="HUPs"/>
    <property type="match status" value="1"/>
</dbReference>
<dbReference type="PANTHER" id="PTHR43153">
    <property type="entry name" value="ELECTRON TRANSFER FLAVOPROTEIN ALPHA"/>
    <property type="match status" value="1"/>
</dbReference>
<dbReference type="GO" id="GO:0009055">
    <property type="term" value="F:electron transfer activity"/>
    <property type="evidence" value="ECO:0007669"/>
    <property type="project" value="InterPro"/>
</dbReference>
<evidence type="ECO:0000256" key="9">
    <source>
        <dbReference type="ARBA" id="ARBA00023231"/>
    </source>
</evidence>
<feature type="domain" description="Electron transfer flavoprotein alpha/beta-subunit N-terminal" evidence="14">
    <location>
        <begin position="3"/>
        <end position="181"/>
    </location>
</feature>
<dbReference type="InterPro" id="IPR014731">
    <property type="entry name" value="ETF_asu_C"/>
</dbReference>
<evidence type="ECO:0000256" key="4">
    <source>
        <dbReference type="ARBA" id="ARBA00011874"/>
    </source>
</evidence>
<organism evidence="15 16">
    <name type="scientific">Pseudorhizobium flavum</name>
    <dbReference type="NCBI Taxonomy" id="1335061"/>
    <lineage>
        <taxon>Bacteria</taxon>
        <taxon>Pseudomonadati</taxon>
        <taxon>Pseudomonadota</taxon>
        <taxon>Alphaproteobacteria</taxon>
        <taxon>Hyphomicrobiales</taxon>
        <taxon>Rhizobiaceae</taxon>
        <taxon>Rhizobium/Agrobacterium group</taxon>
        <taxon>Pseudorhizobium</taxon>
    </lineage>
</organism>
<feature type="binding site" evidence="13">
    <location>
        <begin position="258"/>
        <end position="265"/>
    </location>
    <ligand>
        <name>FAD</name>
        <dbReference type="ChEBI" id="CHEBI:57692"/>
    </ligand>
</feature>
<evidence type="ECO:0000256" key="3">
    <source>
        <dbReference type="ARBA" id="ARBA00011355"/>
    </source>
</evidence>
<evidence type="ECO:0000256" key="13">
    <source>
        <dbReference type="PIRSR" id="PIRSR000089-1"/>
    </source>
</evidence>
<evidence type="ECO:0000256" key="8">
    <source>
        <dbReference type="ARBA" id="ARBA00022982"/>
    </source>
</evidence>
<dbReference type="InterPro" id="IPR033947">
    <property type="entry name" value="ETF_alpha_N"/>
</dbReference>
<dbReference type="PIRSF" id="PIRSF000089">
    <property type="entry name" value="Electra_flavoP_a"/>
    <property type="match status" value="1"/>
</dbReference>
<dbReference type="SUPFAM" id="SSF52467">
    <property type="entry name" value="DHS-like NAD/FAD-binding domain"/>
    <property type="match status" value="1"/>
</dbReference>
<evidence type="ECO:0000259" key="14">
    <source>
        <dbReference type="SMART" id="SM00893"/>
    </source>
</evidence>
<dbReference type="Gene3D" id="3.40.50.1220">
    <property type="entry name" value="TPP-binding domain"/>
    <property type="match status" value="1"/>
</dbReference>
<sequence>MAILLLAEHDNSSVSDQTAKALTAANSIGGDIHVLVAGSGAKAAADAVAKLDGVSKVLLADSGDLANSLAEPLADLIVSLADSYDTIIAPATASAKNVMPRVAALLDVMQVSEIIEVVSADTFKRPIYAGNAIQTVQSTDAKKVITVRTAAFPAVGEGGSASVETVSAAANPGLSSFVSDAIASSERPELTSAKIIVSGGRALGSADKFNEVILPLADKLGAAVGASRAAVDAGYAPNDWQVGQTGKVVAPDLYIAAGISGAIQHLAGMKDSKVIVAINKDEEAPIFQVADYGLVGDLFELLPELQKSL</sequence>
<comment type="subunit">
    <text evidence="3">Heterodimer of an alpha and a beta subunit.</text>
</comment>
<dbReference type="RefSeq" id="WP_142586376.1">
    <property type="nucleotide sequence ID" value="NZ_CANLQM010000002.1"/>
</dbReference>
<dbReference type="PROSITE" id="PS00696">
    <property type="entry name" value="ETF_ALPHA"/>
    <property type="match status" value="1"/>
</dbReference>
<keyword evidence="8" id="KW-0249">Electron transport</keyword>